<sequence>MEEYYPAGVHPTHVLLIVDILKGLVVAAQDKILMEEIVFSLLQSSYDSVELLFICRPLLSRRTEFLTKKLDRFGFLGEYNANPY</sequence>
<accession>A0A2I0XJR8</accession>
<keyword evidence="2" id="KW-1185">Reference proteome</keyword>
<reference evidence="1 2" key="1">
    <citation type="journal article" date="2016" name="Sci. Rep.">
        <title>The Dendrobium catenatum Lindl. genome sequence provides insights into polysaccharide synthase, floral development and adaptive evolution.</title>
        <authorList>
            <person name="Zhang G.Q."/>
            <person name="Xu Q."/>
            <person name="Bian C."/>
            <person name="Tsai W.C."/>
            <person name="Yeh C.M."/>
            <person name="Liu K.W."/>
            <person name="Yoshida K."/>
            <person name="Zhang L.S."/>
            <person name="Chang S.B."/>
            <person name="Chen F."/>
            <person name="Shi Y."/>
            <person name="Su Y.Y."/>
            <person name="Zhang Y.Q."/>
            <person name="Chen L.J."/>
            <person name="Yin Y."/>
            <person name="Lin M."/>
            <person name="Huang H."/>
            <person name="Deng H."/>
            <person name="Wang Z.W."/>
            <person name="Zhu S.L."/>
            <person name="Zhao X."/>
            <person name="Deng C."/>
            <person name="Niu S.C."/>
            <person name="Huang J."/>
            <person name="Wang M."/>
            <person name="Liu G.H."/>
            <person name="Yang H.J."/>
            <person name="Xiao X.J."/>
            <person name="Hsiao Y.Y."/>
            <person name="Wu W.L."/>
            <person name="Chen Y.Y."/>
            <person name="Mitsuda N."/>
            <person name="Ohme-Takagi M."/>
            <person name="Luo Y.B."/>
            <person name="Van de Peer Y."/>
            <person name="Liu Z.J."/>
        </authorList>
    </citation>
    <scope>NUCLEOTIDE SEQUENCE [LARGE SCALE GENOMIC DNA]</scope>
    <source>
        <tissue evidence="1">The whole plant</tissue>
    </source>
</reference>
<dbReference type="EMBL" id="KZ501821">
    <property type="protein sequence ID" value="PKU88157.1"/>
    <property type="molecule type" value="Genomic_DNA"/>
</dbReference>
<reference evidence="1 2" key="2">
    <citation type="journal article" date="2017" name="Nature">
        <title>The Apostasia genome and the evolution of orchids.</title>
        <authorList>
            <person name="Zhang G.Q."/>
            <person name="Liu K.W."/>
            <person name="Li Z."/>
            <person name="Lohaus R."/>
            <person name="Hsiao Y.Y."/>
            <person name="Niu S.C."/>
            <person name="Wang J.Y."/>
            <person name="Lin Y.C."/>
            <person name="Xu Q."/>
            <person name="Chen L.J."/>
            <person name="Yoshida K."/>
            <person name="Fujiwara S."/>
            <person name="Wang Z.W."/>
            <person name="Zhang Y.Q."/>
            <person name="Mitsuda N."/>
            <person name="Wang M."/>
            <person name="Liu G.H."/>
            <person name="Pecoraro L."/>
            <person name="Huang H.X."/>
            <person name="Xiao X.J."/>
            <person name="Lin M."/>
            <person name="Wu X.Y."/>
            <person name="Wu W.L."/>
            <person name="Chen Y.Y."/>
            <person name="Chang S.B."/>
            <person name="Sakamoto S."/>
            <person name="Ohme-Takagi M."/>
            <person name="Yagi M."/>
            <person name="Zeng S.J."/>
            <person name="Shen C.Y."/>
            <person name="Yeh C.M."/>
            <person name="Luo Y.B."/>
            <person name="Tsai W.C."/>
            <person name="Van de Peer Y."/>
            <person name="Liu Z.J."/>
        </authorList>
    </citation>
    <scope>NUCLEOTIDE SEQUENCE [LARGE SCALE GENOMIC DNA]</scope>
    <source>
        <tissue evidence="1">The whole plant</tissue>
    </source>
</reference>
<name>A0A2I0XJR8_9ASPA</name>
<dbReference type="Proteomes" id="UP000233837">
    <property type="component" value="Unassembled WGS sequence"/>
</dbReference>
<dbReference type="AlphaFoldDB" id="A0A2I0XJR8"/>
<proteinExistence type="predicted"/>
<gene>
    <name evidence="1" type="ORF">MA16_Dca014591</name>
</gene>
<organism evidence="1 2">
    <name type="scientific">Dendrobium catenatum</name>
    <dbReference type="NCBI Taxonomy" id="906689"/>
    <lineage>
        <taxon>Eukaryota</taxon>
        <taxon>Viridiplantae</taxon>
        <taxon>Streptophyta</taxon>
        <taxon>Embryophyta</taxon>
        <taxon>Tracheophyta</taxon>
        <taxon>Spermatophyta</taxon>
        <taxon>Magnoliopsida</taxon>
        <taxon>Liliopsida</taxon>
        <taxon>Asparagales</taxon>
        <taxon>Orchidaceae</taxon>
        <taxon>Epidendroideae</taxon>
        <taxon>Malaxideae</taxon>
        <taxon>Dendrobiinae</taxon>
        <taxon>Dendrobium</taxon>
    </lineage>
</organism>
<evidence type="ECO:0000313" key="1">
    <source>
        <dbReference type="EMBL" id="PKU88157.1"/>
    </source>
</evidence>
<protein>
    <submittedName>
        <fullName evidence="1">Uncharacterized protein</fullName>
    </submittedName>
</protein>
<evidence type="ECO:0000313" key="2">
    <source>
        <dbReference type="Proteomes" id="UP000233837"/>
    </source>
</evidence>